<comment type="caution">
    <text evidence="1">The sequence shown here is derived from an EMBL/GenBank/DDBJ whole genome shotgun (WGS) entry which is preliminary data.</text>
</comment>
<protein>
    <submittedName>
        <fullName evidence="1">Uncharacterized protein</fullName>
    </submittedName>
</protein>
<gene>
    <name evidence="1" type="ORF">S01H4_20759</name>
</gene>
<evidence type="ECO:0000313" key="1">
    <source>
        <dbReference type="EMBL" id="GAG67130.1"/>
    </source>
</evidence>
<proteinExistence type="predicted"/>
<dbReference type="AlphaFoldDB" id="X0ZC18"/>
<sequence length="256" mass="29968">MKKIFYFLLFFGVLVNFTFAQEPTETVVTLRRDALKVFLDCMFCDEDYVKREIPFVNYVRDRKEAQVHLLVTSQRTGSGGREYTFHFLGQNEFEGQNDTLKYFSMTDDTREVTRKGQTDIMKLGLMRYVAKTPLAKHINIQYEQPTQEELVEDKWKSWVFNGSINGYLNGQKLRKSSRIYGSFSASKVTPEWKYRFSLNSNINEDKIVITDSTIYSILRSQSFYSFVVKSLGDHWSTGGRFSLYSSSFSNYKLRHS</sequence>
<reference evidence="1" key="1">
    <citation type="journal article" date="2014" name="Front. Microbiol.">
        <title>High frequency of phylogenetically diverse reductive dehalogenase-homologous genes in deep subseafloor sedimentary metagenomes.</title>
        <authorList>
            <person name="Kawai M."/>
            <person name="Futagami T."/>
            <person name="Toyoda A."/>
            <person name="Takaki Y."/>
            <person name="Nishi S."/>
            <person name="Hori S."/>
            <person name="Arai W."/>
            <person name="Tsubouchi T."/>
            <person name="Morono Y."/>
            <person name="Uchiyama I."/>
            <person name="Ito T."/>
            <person name="Fujiyama A."/>
            <person name="Inagaki F."/>
            <person name="Takami H."/>
        </authorList>
    </citation>
    <scope>NUCLEOTIDE SEQUENCE</scope>
    <source>
        <strain evidence="1">Expedition CK06-06</strain>
    </source>
</reference>
<organism evidence="1">
    <name type="scientific">marine sediment metagenome</name>
    <dbReference type="NCBI Taxonomy" id="412755"/>
    <lineage>
        <taxon>unclassified sequences</taxon>
        <taxon>metagenomes</taxon>
        <taxon>ecological metagenomes</taxon>
    </lineage>
</organism>
<accession>X0ZC18</accession>
<dbReference type="EMBL" id="BART01009359">
    <property type="protein sequence ID" value="GAG67130.1"/>
    <property type="molecule type" value="Genomic_DNA"/>
</dbReference>
<name>X0ZC18_9ZZZZ</name>
<feature type="non-terminal residue" evidence="1">
    <location>
        <position position="256"/>
    </location>
</feature>